<keyword evidence="1" id="KW-0472">Membrane</keyword>
<name>A0A7Y0M0Z3_CELFI</name>
<dbReference type="Pfam" id="PF19053">
    <property type="entry name" value="EccD"/>
    <property type="match status" value="1"/>
</dbReference>
<feature type="transmembrane region" description="Helical" evidence="1">
    <location>
        <begin position="350"/>
        <end position="371"/>
    </location>
</feature>
<protein>
    <submittedName>
        <fullName evidence="3">Type VII secretion integral membrane protein EccD</fullName>
    </submittedName>
</protein>
<keyword evidence="4" id="KW-1185">Reference proteome</keyword>
<dbReference type="Proteomes" id="UP000562124">
    <property type="component" value="Unassembled WGS sequence"/>
</dbReference>
<feature type="transmembrane region" description="Helical" evidence="1">
    <location>
        <begin position="114"/>
        <end position="135"/>
    </location>
</feature>
<feature type="domain" description="EccD-like transmembrane" evidence="2">
    <location>
        <begin position="115"/>
        <end position="433"/>
    </location>
</feature>
<keyword evidence="1" id="KW-0812">Transmembrane</keyword>
<dbReference type="RefSeq" id="WP_169325976.1">
    <property type="nucleotide sequence ID" value="NZ_JABCJJ010000044.1"/>
</dbReference>
<evidence type="ECO:0000256" key="1">
    <source>
        <dbReference type="SAM" id="Phobius"/>
    </source>
</evidence>
<gene>
    <name evidence="3" type="ORF">HIR71_15505</name>
</gene>
<dbReference type="InterPro" id="IPR044049">
    <property type="entry name" value="EccD_transm"/>
</dbReference>
<feature type="transmembrane region" description="Helical" evidence="1">
    <location>
        <begin position="166"/>
        <end position="188"/>
    </location>
</feature>
<feature type="transmembrane region" description="Helical" evidence="1">
    <location>
        <begin position="250"/>
        <end position="268"/>
    </location>
</feature>
<organism evidence="3 4">
    <name type="scientific">Cellulomonas fimi</name>
    <dbReference type="NCBI Taxonomy" id="1708"/>
    <lineage>
        <taxon>Bacteria</taxon>
        <taxon>Bacillati</taxon>
        <taxon>Actinomycetota</taxon>
        <taxon>Actinomycetes</taxon>
        <taxon>Micrococcales</taxon>
        <taxon>Cellulomonadaceae</taxon>
        <taxon>Cellulomonas</taxon>
    </lineage>
</organism>
<sequence>MSRFTRLTLVGSQRRAEVVVPSDEGFAAMLPQLLDLLDERSDVTPRAVTLVRVTGDQVDLALDCAEQDLADGEVLRVVRAADAPPPPEVADVTDATAEELAVRPGRWTVRTRQAVAAGFVGVAAAVAGTTLGPAIDSGSVHAAVLAGAALLALLVAAPLGRVGRRYAGLVLTAAAVGLAVPIALALAADEVLAGGDAGRIGLLVAWLALGLGVGLGRRDRGALAGAALGVTLTGLDLLLGLVLPTIRTDALLATVGIVACGLLPWYAMSASGLTGLDDEVLDGATPQRTRVRVTLDDAYRALTWSTVAVAVTVALATIGLLGSGSDLARALALVVVAVVALRTRTLPLRWQVVTLWAAVVVPLAVLLLGGLEGRSPTLAAGLAVAAALVMAVAAGLEPSGQQRARLRRLGDLVELLGVLAILPLLLGVFGVYGDLLRTF</sequence>
<feature type="transmembrane region" description="Helical" evidence="1">
    <location>
        <begin position="377"/>
        <end position="397"/>
    </location>
</feature>
<keyword evidence="1" id="KW-1133">Transmembrane helix</keyword>
<reference evidence="3 4" key="1">
    <citation type="submission" date="2020-04" db="EMBL/GenBank/DDBJ databases">
        <title>Sequencing and Assembly of C. fimi.</title>
        <authorList>
            <person name="Ramsey A.R."/>
        </authorList>
    </citation>
    <scope>NUCLEOTIDE SEQUENCE [LARGE SCALE GENOMIC DNA]</scope>
    <source>
        <strain evidence="3 4">SB</strain>
    </source>
</reference>
<comment type="caution">
    <text evidence="3">The sequence shown here is derived from an EMBL/GenBank/DDBJ whole genome shotgun (WGS) entry which is preliminary data.</text>
</comment>
<dbReference type="InterPro" id="IPR024962">
    <property type="entry name" value="YukD-like"/>
</dbReference>
<feature type="transmembrane region" description="Helical" evidence="1">
    <location>
        <begin position="298"/>
        <end position="321"/>
    </location>
</feature>
<accession>A0A7Y0M0Z3</accession>
<evidence type="ECO:0000313" key="4">
    <source>
        <dbReference type="Proteomes" id="UP000562124"/>
    </source>
</evidence>
<feature type="transmembrane region" description="Helical" evidence="1">
    <location>
        <begin position="409"/>
        <end position="432"/>
    </location>
</feature>
<proteinExistence type="predicted"/>
<evidence type="ECO:0000259" key="2">
    <source>
        <dbReference type="Pfam" id="PF19053"/>
    </source>
</evidence>
<dbReference type="AlphaFoldDB" id="A0A7Y0M0Z3"/>
<feature type="transmembrane region" description="Helical" evidence="1">
    <location>
        <begin position="223"/>
        <end position="244"/>
    </location>
</feature>
<dbReference type="Gene3D" id="3.10.20.90">
    <property type="entry name" value="Phosphatidylinositol 3-kinase Catalytic Subunit, Chain A, domain 1"/>
    <property type="match status" value="1"/>
</dbReference>
<dbReference type="EMBL" id="JABCJJ010000044">
    <property type="protein sequence ID" value="NMR21606.1"/>
    <property type="molecule type" value="Genomic_DNA"/>
</dbReference>
<dbReference type="Pfam" id="PF08817">
    <property type="entry name" value="YukD"/>
    <property type="match status" value="1"/>
</dbReference>
<evidence type="ECO:0000313" key="3">
    <source>
        <dbReference type="EMBL" id="NMR21606.1"/>
    </source>
</evidence>
<feature type="transmembrane region" description="Helical" evidence="1">
    <location>
        <begin position="141"/>
        <end position="159"/>
    </location>
</feature>